<evidence type="ECO:0000313" key="3">
    <source>
        <dbReference type="Proteomes" id="UP001438707"/>
    </source>
</evidence>
<name>A0AAW1SEA4_9CHLO</name>
<feature type="region of interest" description="Disordered" evidence="1">
    <location>
        <begin position="51"/>
        <end position="118"/>
    </location>
</feature>
<proteinExistence type="predicted"/>
<feature type="compositionally biased region" description="Basic and acidic residues" evidence="1">
    <location>
        <begin position="101"/>
        <end position="110"/>
    </location>
</feature>
<dbReference type="EMBL" id="JALJOS010000001">
    <property type="protein sequence ID" value="KAK9844516.1"/>
    <property type="molecule type" value="Genomic_DNA"/>
</dbReference>
<comment type="caution">
    <text evidence="2">The sequence shown here is derived from an EMBL/GenBank/DDBJ whole genome shotgun (WGS) entry which is preliminary data.</text>
</comment>
<dbReference type="Proteomes" id="UP001438707">
    <property type="component" value="Unassembled WGS sequence"/>
</dbReference>
<dbReference type="AlphaFoldDB" id="A0AAW1SEA4"/>
<sequence length="157" mass="17671">MARKGKVGLVNSAPHETRQNLQKVNQTILTLTASEIRADFKLMHSLLCSDLKDESGSNNQGCGRAETSTSDDKTPTSLQQSLRPRSSIRKRAWNDQYDWSLDDKQQPEPHAKRHEARSAARSILLDLRPGSCRDETKAITLQEAQELPVVLHRLKES</sequence>
<evidence type="ECO:0000256" key="1">
    <source>
        <dbReference type="SAM" id="MobiDB-lite"/>
    </source>
</evidence>
<protein>
    <submittedName>
        <fullName evidence="2">Uncharacterized protein</fullName>
    </submittedName>
</protein>
<gene>
    <name evidence="2" type="ORF">WJX74_003495</name>
</gene>
<organism evidence="2 3">
    <name type="scientific">Apatococcus lobatus</name>
    <dbReference type="NCBI Taxonomy" id="904363"/>
    <lineage>
        <taxon>Eukaryota</taxon>
        <taxon>Viridiplantae</taxon>
        <taxon>Chlorophyta</taxon>
        <taxon>core chlorophytes</taxon>
        <taxon>Trebouxiophyceae</taxon>
        <taxon>Chlorellales</taxon>
        <taxon>Chlorellaceae</taxon>
        <taxon>Apatococcus</taxon>
    </lineage>
</organism>
<evidence type="ECO:0000313" key="2">
    <source>
        <dbReference type="EMBL" id="KAK9844516.1"/>
    </source>
</evidence>
<feature type="compositionally biased region" description="Polar residues" evidence="1">
    <location>
        <begin position="75"/>
        <end position="84"/>
    </location>
</feature>
<reference evidence="2 3" key="1">
    <citation type="journal article" date="2024" name="Nat. Commun.">
        <title>Phylogenomics reveals the evolutionary origins of lichenization in chlorophyte algae.</title>
        <authorList>
            <person name="Puginier C."/>
            <person name="Libourel C."/>
            <person name="Otte J."/>
            <person name="Skaloud P."/>
            <person name="Haon M."/>
            <person name="Grisel S."/>
            <person name="Petersen M."/>
            <person name="Berrin J.G."/>
            <person name="Delaux P.M."/>
            <person name="Dal Grande F."/>
            <person name="Keller J."/>
        </authorList>
    </citation>
    <scope>NUCLEOTIDE SEQUENCE [LARGE SCALE GENOMIC DNA]</scope>
    <source>
        <strain evidence="2 3">SAG 2145</strain>
    </source>
</reference>
<accession>A0AAW1SEA4</accession>
<keyword evidence="3" id="KW-1185">Reference proteome</keyword>